<organism evidence="2 3">
    <name type="scientific">Brassicogethes aeneus</name>
    <name type="common">Rape pollen beetle</name>
    <name type="synonym">Meligethes aeneus</name>
    <dbReference type="NCBI Taxonomy" id="1431903"/>
    <lineage>
        <taxon>Eukaryota</taxon>
        <taxon>Metazoa</taxon>
        <taxon>Ecdysozoa</taxon>
        <taxon>Arthropoda</taxon>
        <taxon>Hexapoda</taxon>
        <taxon>Insecta</taxon>
        <taxon>Pterygota</taxon>
        <taxon>Neoptera</taxon>
        <taxon>Endopterygota</taxon>
        <taxon>Coleoptera</taxon>
        <taxon>Polyphaga</taxon>
        <taxon>Cucujiformia</taxon>
        <taxon>Nitidulidae</taxon>
        <taxon>Meligethinae</taxon>
        <taxon>Brassicogethes</taxon>
    </lineage>
</organism>
<protein>
    <submittedName>
        <fullName evidence="2">Uncharacterized protein</fullName>
    </submittedName>
</protein>
<sequence>MAEVTKVYTSEEMQKIAPNFKSDFKTRKPNPKSVPVKDRDSTVPRPRHLEANKHPTPQINEPILSEAIYGIDVTVYLREVGSYTDKMGKEQMHNVPPLPVAVAQHFGGYHSAVLDIDTHNFFEEIPSLGIARDVLMAVASQDAEPLPNFRFGIPDHSEVTTNLVGKPRVIGERRPAIRQRLALPPNIVGKFETYKVEKITNKNLGQAGEETQVIKTIPSEPNEQERWIARSGNIINIIIHQLNGKPWSSKLFWFSPL</sequence>
<dbReference type="AlphaFoldDB" id="A0A9P0BH78"/>
<gene>
    <name evidence="2" type="ORF">MELIAE_LOCUS11763</name>
</gene>
<reference evidence="2" key="1">
    <citation type="submission" date="2021-12" db="EMBL/GenBank/DDBJ databases">
        <authorList>
            <person name="King R."/>
        </authorList>
    </citation>
    <scope>NUCLEOTIDE SEQUENCE</scope>
</reference>
<accession>A0A9P0BH78</accession>
<dbReference type="EMBL" id="OV121139">
    <property type="protein sequence ID" value="CAH0562740.1"/>
    <property type="molecule type" value="Genomic_DNA"/>
</dbReference>
<evidence type="ECO:0000313" key="2">
    <source>
        <dbReference type="EMBL" id="CAH0562740.1"/>
    </source>
</evidence>
<feature type="compositionally biased region" description="Basic and acidic residues" evidence="1">
    <location>
        <begin position="35"/>
        <end position="53"/>
    </location>
</feature>
<dbReference type="OrthoDB" id="7553303at2759"/>
<name>A0A9P0BH78_BRAAE</name>
<proteinExistence type="predicted"/>
<dbReference type="Proteomes" id="UP001154078">
    <property type="component" value="Chromosome 8"/>
</dbReference>
<feature type="region of interest" description="Disordered" evidence="1">
    <location>
        <begin position="18"/>
        <end position="57"/>
    </location>
</feature>
<evidence type="ECO:0000313" key="3">
    <source>
        <dbReference type="Proteomes" id="UP001154078"/>
    </source>
</evidence>
<keyword evidence="3" id="KW-1185">Reference proteome</keyword>
<evidence type="ECO:0000256" key="1">
    <source>
        <dbReference type="SAM" id="MobiDB-lite"/>
    </source>
</evidence>